<evidence type="ECO:0000313" key="2">
    <source>
        <dbReference type="EMBL" id="MDR7191874.1"/>
    </source>
</evidence>
<comment type="caution">
    <text evidence="2">The sequence shown here is derived from an EMBL/GenBank/DDBJ whole genome shotgun (WGS) entry which is preliminary data.</text>
</comment>
<dbReference type="Proteomes" id="UP001256588">
    <property type="component" value="Unassembled WGS sequence"/>
</dbReference>
<accession>A0ABU1XSY6</accession>
<evidence type="ECO:0008006" key="4">
    <source>
        <dbReference type="Google" id="ProtNLM"/>
    </source>
</evidence>
<reference evidence="2 3" key="1">
    <citation type="submission" date="2023-07" db="EMBL/GenBank/DDBJ databases">
        <title>Sorghum-associated microbial communities from plants grown in Nebraska, USA.</title>
        <authorList>
            <person name="Schachtman D."/>
        </authorList>
    </citation>
    <scope>NUCLEOTIDE SEQUENCE [LARGE SCALE GENOMIC DNA]</scope>
    <source>
        <strain evidence="2 3">4099</strain>
    </source>
</reference>
<dbReference type="RefSeq" id="WP_310232639.1">
    <property type="nucleotide sequence ID" value="NZ_JAVDWO010000002.1"/>
</dbReference>
<dbReference type="InterPro" id="IPR029068">
    <property type="entry name" value="Glyas_Bleomycin-R_OHBP_Dase"/>
</dbReference>
<dbReference type="SUPFAM" id="SSF54593">
    <property type="entry name" value="Glyoxalase/Bleomycin resistance protein/Dihydroxybiphenyl dioxygenase"/>
    <property type="match status" value="1"/>
</dbReference>
<proteinExistence type="predicted"/>
<gene>
    <name evidence="2" type="ORF">J2W68_000582</name>
</gene>
<feature type="region of interest" description="Disordered" evidence="1">
    <location>
        <begin position="1"/>
        <end position="31"/>
    </location>
</feature>
<dbReference type="Gene3D" id="3.10.180.10">
    <property type="entry name" value="2,3-Dihydroxybiphenyl 1,2-Dioxygenase, domain 1"/>
    <property type="match status" value="1"/>
</dbReference>
<evidence type="ECO:0000313" key="3">
    <source>
        <dbReference type="Proteomes" id="UP001256588"/>
    </source>
</evidence>
<organism evidence="2 3">
    <name type="scientific">Luteimonas terrae</name>
    <dbReference type="NCBI Taxonomy" id="1530191"/>
    <lineage>
        <taxon>Bacteria</taxon>
        <taxon>Pseudomonadati</taxon>
        <taxon>Pseudomonadota</taxon>
        <taxon>Gammaproteobacteria</taxon>
        <taxon>Lysobacterales</taxon>
        <taxon>Lysobacteraceae</taxon>
        <taxon>Luteimonas</taxon>
    </lineage>
</organism>
<keyword evidence="3" id="KW-1185">Reference proteome</keyword>
<protein>
    <recommendedName>
        <fullName evidence="4">VOC domain-containing protein</fullName>
    </recommendedName>
</protein>
<dbReference type="EMBL" id="JAVDWO010000002">
    <property type="protein sequence ID" value="MDR7191874.1"/>
    <property type="molecule type" value="Genomic_DNA"/>
</dbReference>
<name>A0ABU1XSY6_9GAMM</name>
<evidence type="ECO:0000256" key="1">
    <source>
        <dbReference type="SAM" id="MobiDB-lite"/>
    </source>
</evidence>
<sequence>MRAGRPRPIVIAHPRRRRKSSTPLPRGPRLPAYRPLDEAALVAHLTAHGVAPHGPVESNLGAQGDGDSLCFTDVEGNVVELKARV</sequence>